<dbReference type="AlphaFoldDB" id="I0L0D7"/>
<proteinExistence type="predicted"/>
<evidence type="ECO:0000256" key="1">
    <source>
        <dbReference type="SAM" id="MobiDB-lite"/>
    </source>
</evidence>
<comment type="caution">
    <text evidence="2">The sequence shown here is derived from an EMBL/GenBank/DDBJ whole genome shotgun (WGS) entry which is preliminary data.</text>
</comment>
<organism evidence="2 3">
    <name type="scientific">Micromonospora lupini str. Lupac 08</name>
    <dbReference type="NCBI Taxonomy" id="1150864"/>
    <lineage>
        <taxon>Bacteria</taxon>
        <taxon>Bacillati</taxon>
        <taxon>Actinomycetota</taxon>
        <taxon>Actinomycetes</taxon>
        <taxon>Micromonosporales</taxon>
        <taxon>Micromonosporaceae</taxon>
        <taxon>Micromonospora</taxon>
    </lineage>
</organism>
<accession>I0L0D7</accession>
<evidence type="ECO:0000313" key="2">
    <source>
        <dbReference type="EMBL" id="CCH17284.1"/>
    </source>
</evidence>
<protein>
    <submittedName>
        <fullName evidence="2">Uncharacterized protein</fullName>
    </submittedName>
</protein>
<gene>
    <name evidence="2" type="ORF">MILUP08_42204</name>
</gene>
<name>I0L0D7_9ACTN</name>
<keyword evidence="3" id="KW-1185">Reference proteome</keyword>
<dbReference type="EMBL" id="CAIE01000017">
    <property type="protein sequence ID" value="CCH17284.1"/>
    <property type="molecule type" value="Genomic_DNA"/>
</dbReference>
<feature type="region of interest" description="Disordered" evidence="1">
    <location>
        <begin position="65"/>
        <end position="105"/>
    </location>
</feature>
<reference evidence="3" key="1">
    <citation type="journal article" date="2012" name="J. Bacteriol.">
        <title>Genome Sequence of Micromonospora lupini Lupac 08, Isolated from Root Nodules of Lupinus angustifolius.</title>
        <authorList>
            <person name="Alonso-Vega P."/>
            <person name="Normand P."/>
            <person name="Bacigalupe R."/>
            <person name="Pujic P."/>
            <person name="Lajus A."/>
            <person name="Vallenet D."/>
            <person name="Carro L."/>
            <person name="Coll P."/>
            <person name="Trujillo M.E."/>
        </authorList>
    </citation>
    <scope>NUCLEOTIDE SEQUENCE [LARGE SCALE GENOMIC DNA]</scope>
    <source>
        <strain evidence="3">Lupac 08</strain>
    </source>
</reference>
<feature type="compositionally biased region" description="Gly residues" evidence="1">
    <location>
        <begin position="96"/>
        <end position="105"/>
    </location>
</feature>
<dbReference type="Proteomes" id="UP000003448">
    <property type="component" value="Unassembled WGS sequence"/>
</dbReference>
<evidence type="ECO:0000313" key="3">
    <source>
        <dbReference type="Proteomes" id="UP000003448"/>
    </source>
</evidence>
<sequence length="105" mass="11074">MGPRRRRRTARVTDDAGPARRCGVATRVDPVHTHATFDVRAPELQCATGGPARLRRSGPLTRDCDLNVAGRGGSTRVSGTIPGIDRAAPTVTPRPGRGGRPGRGE</sequence>